<evidence type="ECO:0000256" key="3">
    <source>
        <dbReference type="ARBA" id="ARBA00022737"/>
    </source>
</evidence>
<name>A0ABP9ZW60_9GAMM</name>
<keyword evidence="5" id="KW-1133">Transmembrane helix</keyword>
<evidence type="ECO:0000313" key="10">
    <source>
        <dbReference type="Proteomes" id="UP001481413"/>
    </source>
</evidence>
<keyword evidence="6" id="KW-0472">Membrane</keyword>
<evidence type="ECO:0000256" key="4">
    <source>
        <dbReference type="ARBA" id="ARBA00022803"/>
    </source>
</evidence>
<sequence length="458" mass="51142">MIDMFFSHRKYLAVICILFASTVTHASNISIALAEPSWSFLMDNQALQTVELSPEERSFLREIQPFLEATDYQAAETAFNKWVSELDKDSPLSASMSLMRGQIYLANNKDSEAIKALKLAIEGRPDFAPAHRSIGLAYLRQDQPLDARPHLQKAIQLGDQSAQLYGQLAYLNLQSGFAASAVAGYQQALFLDADNEEWSRGLLYALTRAQALPQAQAMVEQLLESEPNDPELWLLRSQIALQQDKHFTALGSLESALALGDTKPANLVTAAQLHMTSGSPERAVELMTSDKVLTKNIKDNYEQAIVQAAAWLAQQQKWPTLTTLLTRTDKANLTAESRADLAVSRAQMAIFRNNYARAEKSLKQAITQNPTHGEAIMALADLLRGQKRYQQATMYYQRAEPLPGLEERALLGRAQSEIEQRNYDTALNILGTVVRNNPDRTDLRASMHSLRNLVRNRP</sequence>
<keyword evidence="3" id="KW-0677">Repeat</keyword>
<reference evidence="9 10" key="1">
    <citation type="submission" date="2024-04" db="EMBL/GenBank/DDBJ databases">
        <title>Draft genome sequence of Thalassolituus maritimus NBRC 116585.</title>
        <authorList>
            <person name="Miyakawa T."/>
            <person name="Kusuya Y."/>
            <person name="Miura T."/>
        </authorList>
    </citation>
    <scope>NUCLEOTIDE SEQUENCE [LARGE SCALE GENOMIC DNA]</scope>
    <source>
        <strain evidence="9 10">5NW40-0001</strain>
    </source>
</reference>
<dbReference type="Proteomes" id="UP001481413">
    <property type="component" value="Unassembled WGS sequence"/>
</dbReference>
<dbReference type="PANTHER" id="PTHR46208:SF1">
    <property type="entry name" value="MITOCHONDRIAL IMPORT RECEPTOR SUBUNIT TOM70"/>
    <property type="match status" value="1"/>
</dbReference>
<dbReference type="Pfam" id="PF14559">
    <property type="entry name" value="TPR_19"/>
    <property type="match status" value="2"/>
</dbReference>
<comment type="caution">
    <text evidence="9">The sequence shown here is derived from an EMBL/GenBank/DDBJ whole genome shotgun (WGS) entry which is preliminary data.</text>
</comment>
<dbReference type="PANTHER" id="PTHR46208">
    <property type="entry name" value="MITOCHONDRIAL IMPORT RECEPTOR SUBUNIT TOM70"/>
    <property type="match status" value="1"/>
</dbReference>
<protein>
    <recommendedName>
        <fullName evidence="11">Tetratricopeptide repeat protein</fullName>
    </recommendedName>
</protein>
<feature type="signal peptide" evidence="8">
    <location>
        <begin position="1"/>
        <end position="26"/>
    </location>
</feature>
<evidence type="ECO:0000256" key="6">
    <source>
        <dbReference type="ARBA" id="ARBA00023136"/>
    </source>
</evidence>
<evidence type="ECO:0008006" key="11">
    <source>
        <dbReference type="Google" id="ProtNLM"/>
    </source>
</evidence>
<dbReference type="SUPFAM" id="SSF81901">
    <property type="entry name" value="HCP-like"/>
    <property type="match status" value="1"/>
</dbReference>
<evidence type="ECO:0000256" key="2">
    <source>
        <dbReference type="ARBA" id="ARBA00022692"/>
    </source>
</evidence>
<comment type="similarity">
    <text evidence="7">Belongs to the Tom70 family.</text>
</comment>
<keyword evidence="10" id="KW-1185">Reference proteome</keyword>
<dbReference type="SMART" id="SM00028">
    <property type="entry name" value="TPR"/>
    <property type="match status" value="7"/>
</dbReference>
<comment type="subcellular location">
    <subcellularLocation>
        <location evidence="1">Membrane</location>
        <topology evidence="1">Single-pass membrane protein</topology>
    </subcellularLocation>
</comment>
<evidence type="ECO:0000256" key="1">
    <source>
        <dbReference type="ARBA" id="ARBA00004167"/>
    </source>
</evidence>
<dbReference type="EMBL" id="BAABWH010000001">
    <property type="protein sequence ID" value="GAA6144329.1"/>
    <property type="molecule type" value="Genomic_DNA"/>
</dbReference>
<dbReference type="InterPro" id="IPR019734">
    <property type="entry name" value="TPR_rpt"/>
</dbReference>
<evidence type="ECO:0000313" key="9">
    <source>
        <dbReference type="EMBL" id="GAA6144329.1"/>
    </source>
</evidence>
<dbReference type="Gene3D" id="1.25.40.10">
    <property type="entry name" value="Tetratricopeptide repeat domain"/>
    <property type="match status" value="2"/>
</dbReference>
<proteinExistence type="inferred from homology"/>
<dbReference type="Pfam" id="PF13414">
    <property type="entry name" value="TPR_11"/>
    <property type="match status" value="1"/>
</dbReference>
<keyword evidence="8" id="KW-0732">Signal</keyword>
<feature type="chain" id="PRO_5045161194" description="Tetratricopeptide repeat protein" evidence="8">
    <location>
        <begin position="27"/>
        <end position="458"/>
    </location>
</feature>
<evidence type="ECO:0000256" key="8">
    <source>
        <dbReference type="SAM" id="SignalP"/>
    </source>
</evidence>
<keyword evidence="2" id="KW-0812">Transmembrane</keyword>
<keyword evidence="4" id="KW-0802">TPR repeat</keyword>
<evidence type="ECO:0000256" key="7">
    <source>
        <dbReference type="ARBA" id="ARBA00038030"/>
    </source>
</evidence>
<gene>
    <name evidence="9" type="ORF">NBRC116585_04460</name>
</gene>
<dbReference type="Pfam" id="PF13174">
    <property type="entry name" value="TPR_6"/>
    <property type="match status" value="1"/>
</dbReference>
<dbReference type="SUPFAM" id="SSF48452">
    <property type="entry name" value="TPR-like"/>
    <property type="match status" value="1"/>
</dbReference>
<organism evidence="9 10">
    <name type="scientific">Thalassolituus maritimus</name>
    <dbReference type="NCBI Taxonomy" id="484498"/>
    <lineage>
        <taxon>Bacteria</taxon>
        <taxon>Pseudomonadati</taxon>
        <taxon>Pseudomonadota</taxon>
        <taxon>Gammaproteobacteria</taxon>
        <taxon>Oceanospirillales</taxon>
        <taxon>Oceanospirillaceae</taxon>
        <taxon>Thalassolituus</taxon>
    </lineage>
</organism>
<evidence type="ECO:0000256" key="5">
    <source>
        <dbReference type="ARBA" id="ARBA00022989"/>
    </source>
</evidence>
<dbReference type="InterPro" id="IPR011990">
    <property type="entry name" value="TPR-like_helical_dom_sf"/>
</dbReference>
<accession>A0ABP9ZW60</accession>